<evidence type="ECO:0000256" key="1">
    <source>
        <dbReference type="ARBA" id="ARBA00044755"/>
    </source>
</evidence>
<dbReference type="EMBL" id="WTYT01000003">
    <property type="protein sequence ID" value="MXO65686.1"/>
    <property type="molecule type" value="Genomic_DNA"/>
</dbReference>
<keyword evidence="3" id="KW-1185">Reference proteome</keyword>
<name>A0A6I4T4A4_9SPHN</name>
<accession>A0A6I4T4A4</accession>
<dbReference type="InterPro" id="IPR007607">
    <property type="entry name" value="BacA/B"/>
</dbReference>
<protein>
    <submittedName>
        <fullName evidence="2">Polymer-forming cytoskeletal protein</fullName>
    </submittedName>
</protein>
<dbReference type="PANTHER" id="PTHR35024:SF4">
    <property type="entry name" value="POLYMER-FORMING CYTOSKELETAL PROTEIN"/>
    <property type="match status" value="1"/>
</dbReference>
<sequence>MTKSATFSIIGPDVTLKGNIEAGADLHIDGSVEGDVTCAALIQGASGNIEGSITADSARLAGEVSGSVKAAQLVILKSARLHGDVEYETLTIEQGASVEGRFVPMQTEQHSDQSHNADKQAHLILAK</sequence>
<dbReference type="Proteomes" id="UP000438476">
    <property type="component" value="Unassembled WGS sequence"/>
</dbReference>
<reference evidence="2 3" key="1">
    <citation type="submission" date="2019-12" db="EMBL/GenBank/DDBJ databases">
        <title>Genomic-based taxomic classification of the family Erythrobacteraceae.</title>
        <authorList>
            <person name="Xu L."/>
        </authorList>
    </citation>
    <scope>NUCLEOTIDE SEQUENCE [LARGE SCALE GENOMIC DNA]</scope>
    <source>
        <strain evidence="2 3">LMG 29518</strain>
    </source>
</reference>
<dbReference type="AlphaFoldDB" id="A0A6I4T4A4"/>
<dbReference type="RefSeq" id="WP_160736132.1">
    <property type="nucleotide sequence ID" value="NZ_WTYT01000003.1"/>
</dbReference>
<dbReference type="PANTHER" id="PTHR35024">
    <property type="entry name" value="HYPOTHETICAL CYTOSOLIC PROTEIN"/>
    <property type="match status" value="1"/>
</dbReference>
<comment type="caution">
    <text evidence="2">The sequence shown here is derived from an EMBL/GenBank/DDBJ whole genome shotgun (WGS) entry which is preliminary data.</text>
</comment>
<comment type="similarity">
    <text evidence="1">Belongs to the bactofilin family.</text>
</comment>
<evidence type="ECO:0000313" key="2">
    <source>
        <dbReference type="EMBL" id="MXO65686.1"/>
    </source>
</evidence>
<dbReference type="OrthoDB" id="5738271at2"/>
<gene>
    <name evidence="2" type="ORF">GRI91_07960</name>
</gene>
<evidence type="ECO:0000313" key="3">
    <source>
        <dbReference type="Proteomes" id="UP000438476"/>
    </source>
</evidence>
<dbReference type="Pfam" id="PF04519">
    <property type="entry name" value="Bactofilin"/>
    <property type="match status" value="1"/>
</dbReference>
<organism evidence="2 3">
    <name type="scientific">Altericroceibacterium endophyticum</name>
    <dbReference type="NCBI Taxonomy" id="1808508"/>
    <lineage>
        <taxon>Bacteria</taxon>
        <taxon>Pseudomonadati</taxon>
        <taxon>Pseudomonadota</taxon>
        <taxon>Alphaproteobacteria</taxon>
        <taxon>Sphingomonadales</taxon>
        <taxon>Erythrobacteraceae</taxon>
        <taxon>Altericroceibacterium</taxon>
    </lineage>
</organism>
<proteinExistence type="inferred from homology"/>